<keyword evidence="2" id="KW-1185">Reference proteome</keyword>
<protein>
    <submittedName>
        <fullName evidence="1">Uncharacterized protein</fullName>
    </submittedName>
</protein>
<reference evidence="1 2" key="1">
    <citation type="submission" date="2019-02" db="EMBL/GenBank/DDBJ databases">
        <title>Deep-cultivation of Planctomycetes and their phenomic and genomic characterization uncovers novel biology.</title>
        <authorList>
            <person name="Wiegand S."/>
            <person name="Jogler M."/>
            <person name="Boedeker C."/>
            <person name="Pinto D."/>
            <person name="Vollmers J."/>
            <person name="Rivas-Marin E."/>
            <person name="Kohn T."/>
            <person name="Peeters S.H."/>
            <person name="Heuer A."/>
            <person name="Rast P."/>
            <person name="Oberbeckmann S."/>
            <person name="Bunk B."/>
            <person name="Jeske O."/>
            <person name="Meyerdierks A."/>
            <person name="Storesund J.E."/>
            <person name="Kallscheuer N."/>
            <person name="Luecker S."/>
            <person name="Lage O.M."/>
            <person name="Pohl T."/>
            <person name="Merkel B.J."/>
            <person name="Hornburger P."/>
            <person name="Mueller R.-W."/>
            <person name="Bruemmer F."/>
            <person name="Labrenz M."/>
            <person name="Spormann A.M."/>
            <person name="Op Den Camp H."/>
            <person name="Overmann J."/>
            <person name="Amann R."/>
            <person name="Jetten M.S.M."/>
            <person name="Mascher T."/>
            <person name="Medema M.H."/>
            <person name="Devos D.P."/>
            <person name="Kaster A.-K."/>
            <person name="Ovreas L."/>
            <person name="Rohde M."/>
            <person name="Galperin M.Y."/>
            <person name="Jogler C."/>
        </authorList>
    </citation>
    <scope>NUCLEOTIDE SEQUENCE [LARGE SCALE GENOMIC DNA]</scope>
    <source>
        <strain evidence="1 2">Pla100</strain>
    </source>
</reference>
<dbReference type="EMBL" id="SJPM01000006">
    <property type="protein sequence ID" value="TWT95567.1"/>
    <property type="molecule type" value="Genomic_DNA"/>
</dbReference>
<evidence type="ECO:0000313" key="1">
    <source>
        <dbReference type="EMBL" id="TWT95567.1"/>
    </source>
</evidence>
<name>A0A5C6A860_9BACT</name>
<sequence length="65" mass="7386">MFCGPLRLGELCVPTSAMNDQLRLVPSIFHRVRCTSLQGITLRTRKIAENSVGIELQRLRFSHSM</sequence>
<accession>A0A5C6A860</accession>
<dbReference type="Proteomes" id="UP000316213">
    <property type="component" value="Unassembled WGS sequence"/>
</dbReference>
<evidence type="ECO:0000313" key="2">
    <source>
        <dbReference type="Proteomes" id="UP000316213"/>
    </source>
</evidence>
<proteinExistence type="predicted"/>
<dbReference type="AlphaFoldDB" id="A0A5C6A860"/>
<gene>
    <name evidence="1" type="ORF">Pla100_32080</name>
</gene>
<organism evidence="1 2">
    <name type="scientific">Neorhodopirellula pilleata</name>
    <dbReference type="NCBI Taxonomy" id="2714738"/>
    <lineage>
        <taxon>Bacteria</taxon>
        <taxon>Pseudomonadati</taxon>
        <taxon>Planctomycetota</taxon>
        <taxon>Planctomycetia</taxon>
        <taxon>Pirellulales</taxon>
        <taxon>Pirellulaceae</taxon>
        <taxon>Neorhodopirellula</taxon>
    </lineage>
</organism>
<comment type="caution">
    <text evidence="1">The sequence shown here is derived from an EMBL/GenBank/DDBJ whole genome shotgun (WGS) entry which is preliminary data.</text>
</comment>